<accession>B0SWW0</accession>
<feature type="region of interest" description="Disordered" evidence="1">
    <location>
        <begin position="106"/>
        <end position="131"/>
    </location>
</feature>
<sequence precursor="true">MIRFSKRALRSGLAALTIATAGLLTACGQGSSSTSVVLIGPPDKVEALILQHKLLDSPVQAHSEKLPDGRERAVFNKPKGIPASRLVDLGKAAADAGVSFEFSSGTKWGSDAPAPADPQKSPPARTGGPVA</sequence>
<dbReference type="EMBL" id="CP000927">
    <property type="protein sequence ID" value="ABZ73168.1"/>
    <property type="molecule type" value="Genomic_DNA"/>
</dbReference>
<dbReference type="PROSITE" id="PS51257">
    <property type="entry name" value="PROKAR_LIPOPROTEIN"/>
    <property type="match status" value="1"/>
</dbReference>
<dbReference type="AlphaFoldDB" id="B0SWW0"/>
<reference evidence="3" key="1">
    <citation type="submission" date="2008-01" db="EMBL/GenBank/DDBJ databases">
        <title>Complete sequence of chromosome of Caulobacter sp. K31.</title>
        <authorList>
            <consortium name="US DOE Joint Genome Institute"/>
            <person name="Copeland A."/>
            <person name="Lucas S."/>
            <person name="Lapidus A."/>
            <person name="Barry K."/>
            <person name="Glavina del Rio T."/>
            <person name="Dalin E."/>
            <person name="Tice H."/>
            <person name="Pitluck S."/>
            <person name="Bruce D."/>
            <person name="Goodwin L."/>
            <person name="Thompson L.S."/>
            <person name="Brettin T."/>
            <person name="Detter J.C."/>
            <person name="Han C."/>
            <person name="Schmutz J."/>
            <person name="Larimer F."/>
            <person name="Land M."/>
            <person name="Hauser L."/>
            <person name="Kyrpides N."/>
            <person name="Kim E."/>
            <person name="Stephens C."/>
            <person name="Richardson P."/>
        </authorList>
    </citation>
    <scope>NUCLEOTIDE SEQUENCE [LARGE SCALE GENOMIC DNA]</scope>
    <source>
        <strain evidence="3">K31</strain>
    </source>
</reference>
<feature type="signal peptide" evidence="2">
    <location>
        <begin position="1"/>
        <end position="26"/>
    </location>
</feature>
<dbReference type="OrthoDB" id="7192624at2"/>
<name>B0SWW0_CAUSK</name>
<feature type="chain" id="PRO_5002752869" evidence="2">
    <location>
        <begin position="27"/>
        <end position="131"/>
    </location>
</feature>
<organism evidence="3">
    <name type="scientific">Caulobacter sp. (strain K31)</name>
    <dbReference type="NCBI Taxonomy" id="366602"/>
    <lineage>
        <taxon>Bacteria</taxon>
        <taxon>Pseudomonadati</taxon>
        <taxon>Pseudomonadota</taxon>
        <taxon>Alphaproteobacteria</taxon>
        <taxon>Caulobacterales</taxon>
        <taxon>Caulobacteraceae</taxon>
        <taxon>Caulobacter</taxon>
    </lineage>
</organism>
<evidence type="ECO:0000256" key="1">
    <source>
        <dbReference type="SAM" id="MobiDB-lite"/>
    </source>
</evidence>
<evidence type="ECO:0000256" key="2">
    <source>
        <dbReference type="SAM" id="SignalP"/>
    </source>
</evidence>
<keyword evidence="2" id="KW-0732">Signal</keyword>
<proteinExistence type="predicted"/>
<dbReference type="HOGENOM" id="CLU_1923798_0_0_5"/>
<dbReference type="KEGG" id="cak:Caul_4043"/>
<evidence type="ECO:0000313" key="3">
    <source>
        <dbReference type="EMBL" id="ABZ73168.1"/>
    </source>
</evidence>
<protein>
    <submittedName>
        <fullName evidence="3">Uncharacterized protein</fullName>
    </submittedName>
</protein>
<gene>
    <name evidence="3" type="ordered locus">Caul_4043</name>
</gene>